<protein>
    <recommendedName>
        <fullName evidence="2">tryptophan--tRNA ligase</fullName>
        <ecNumber evidence="2">6.1.1.2</ecNumber>
    </recommendedName>
    <alternativeName>
        <fullName evidence="8">Tryptophanyl-tRNA synthetase</fullName>
    </alternativeName>
</protein>
<dbReference type="InterPro" id="IPR002306">
    <property type="entry name" value="Trp-tRNA-ligase"/>
</dbReference>
<name>A0AAD3XQM4_NEPGR</name>
<dbReference type="EMBL" id="BSYO01000013">
    <property type="protein sequence ID" value="GMH13887.1"/>
    <property type="molecule type" value="Genomic_DNA"/>
</dbReference>
<evidence type="ECO:0000256" key="2">
    <source>
        <dbReference type="ARBA" id="ARBA00013161"/>
    </source>
</evidence>
<dbReference type="Pfam" id="PF00579">
    <property type="entry name" value="tRNA-synt_1b"/>
    <property type="match status" value="1"/>
</dbReference>
<comment type="caution">
    <text evidence="11">The sequence shown here is derived from an EMBL/GenBank/DDBJ whole genome shotgun (WGS) entry which is preliminary data.</text>
</comment>
<dbReference type="PANTHER" id="PTHR43766">
    <property type="entry name" value="TRYPTOPHAN--TRNA LIGASE, MITOCHONDRIAL"/>
    <property type="match status" value="1"/>
</dbReference>
<evidence type="ECO:0000256" key="6">
    <source>
        <dbReference type="ARBA" id="ARBA00022917"/>
    </source>
</evidence>
<dbReference type="InterPro" id="IPR050203">
    <property type="entry name" value="Trp-tRNA_synthetase"/>
</dbReference>
<evidence type="ECO:0000256" key="1">
    <source>
        <dbReference type="ARBA" id="ARBA00005594"/>
    </source>
</evidence>
<proteinExistence type="inferred from homology"/>
<sequence>MTIAYMSRFCTVHHNSALSVSIERWYTVRLLKSFSSFSTSAVALASLLSVLSFFSSVYEIALVCIKGIQVKVPIEWLVVALTHVDESLRVDAAESLSRNPKTSSLLSQLELNLMRQAVPLNMLCTSSAFQMKWTSLFKKFFSRGRTALGRQMRQGTWKRVVFGVQPTGALHLRNYLGAIKNRVPLQDNYDTFFFIVDLHAIALPYDAQELSRATRDVAASYLACGTGPSKTSVFVQSHVRAHVGLMWLLSSATPIGWLNRMIQFKEKSHKVGDKNMGVALLTFPILMASDIFLYQPDFVPVSEDQLQHLELKRELAERGNYLYGERKWKKMGGRGGTIFKIPEPLTPPAGA</sequence>
<evidence type="ECO:0000256" key="5">
    <source>
        <dbReference type="ARBA" id="ARBA00022840"/>
    </source>
</evidence>
<keyword evidence="5 9" id="KW-0067">ATP-binding</keyword>
<dbReference type="SUPFAM" id="SSF52374">
    <property type="entry name" value="Nucleotidylyl transferase"/>
    <property type="match status" value="1"/>
</dbReference>
<dbReference type="GO" id="GO:0005739">
    <property type="term" value="C:mitochondrion"/>
    <property type="evidence" value="ECO:0007669"/>
    <property type="project" value="TreeGrafter"/>
</dbReference>
<dbReference type="Pfam" id="PF25150">
    <property type="entry name" value="TPR_Trm732"/>
    <property type="match status" value="1"/>
</dbReference>
<evidence type="ECO:0000313" key="11">
    <source>
        <dbReference type="EMBL" id="GMH13887.1"/>
    </source>
</evidence>
<dbReference type="Gene3D" id="3.40.50.620">
    <property type="entry name" value="HUPs"/>
    <property type="match status" value="1"/>
</dbReference>
<keyword evidence="4 9" id="KW-0547">Nucleotide-binding</keyword>
<dbReference type="Proteomes" id="UP001279734">
    <property type="component" value="Unassembled WGS sequence"/>
</dbReference>
<evidence type="ECO:0000259" key="10">
    <source>
        <dbReference type="Pfam" id="PF25150"/>
    </source>
</evidence>
<evidence type="ECO:0000256" key="4">
    <source>
        <dbReference type="ARBA" id="ARBA00022741"/>
    </source>
</evidence>
<dbReference type="GO" id="GO:0005524">
    <property type="term" value="F:ATP binding"/>
    <property type="evidence" value="ECO:0007669"/>
    <property type="project" value="UniProtKB-KW"/>
</dbReference>
<comment type="similarity">
    <text evidence="1 9">Belongs to the class-I aminoacyl-tRNA synthetase family.</text>
</comment>
<keyword evidence="6 9" id="KW-0648">Protein biosynthesis</keyword>
<evidence type="ECO:0000256" key="8">
    <source>
        <dbReference type="ARBA" id="ARBA00030268"/>
    </source>
</evidence>
<dbReference type="InterPro" id="IPR014729">
    <property type="entry name" value="Rossmann-like_a/b/a_fold"/>
</dbReference>
<evidence type="ECO:0000256" key="7">
    <source>
        <dbReference type="ARBA" id="ARBA00023146"/>
    </source>
</evidence>
<dbReference type="AlphaFoldDB" id="A0AAD3XQM4"/>
<feature type="domain" description="tRNA (32-2'-O)-methyltransferase regulator THADA-like TPR repeats region" evidence="10">
    <location>
        <begin position="43"/>
        <end position="150"/>
    </location>
</feature>
<dbReference type="NCBIfam" id="TIGR00233">
    <property type="entry name" value="trpS"/>
    <property type="match status" value="1"/>
</dbReference>
<dbReference type="GO" id="GO:0006436">
    <property type="term" value="P:tryptophanyl-tRNA aminoacylation"/>
    <property type="evidence" value="ECO:0007669"/>
    <property type="project" value="InterPro"/>
</dbReference>
<dbReference type="GO" id="GO:0004830">
    <property type="term" value="F:tryptophan-tRNA ligase activity"/>
    <property type="evidence" value="ECO:0007669"/>
    <property type="project" value="UniProtKB-EC"/>
</dbReference>
<keyword evidence="7 9" id="KW-0030">Aminoacyl-tRNA synthetase</keyword>
<dbReference type="PRINTS" id="PR01039">
    <property type="entry name" value="TRNASYNTHTRP"/>
</dbReference>
<accession>A0AAD3XQM4</accession>
<evidence type="ECO:0000313" key="12">
    <source>
        <dbReference type="Proteomes" id="UP001279734"/>
    </source>
</evidence>
<reference evidence="11" key="1">
    <citation type="submission" date="2023-05" db="EMBL/GenBank/DDBJ databases">
        <title>Nepenthes gracilis genome sequencing.</title>
        <authorList>
            <person name="Fukushima K."/>
        </authorList>
    </citation>
    <scope>NUCLEOTIDE SEQUENCE</scope>
    <source>
        <strain evidence="11">SING2019-196</strain>
    </source>
</reference>
<dbReference type="EC" id="6.1.1.2" evidence="2"/>
<dbReference type="GO" id="GO:0009507">
    <property type="term" value="C:chloroplast"/>
    <property type="evidence" value="ECO:0007669"/>
    <property type="project" value="TreeGrafter"/>
</dbReference>
<dbReference type="InterPro" id="IPR002305">
    <property type="entry name" value="aa-tRNA-synth_Ic"/>
</dbReference>
<evidence type="ECO:0000256" key="3">
    <source>
        <dbReference type="ARBA" id="ARBA00022598"/>
    </source>
</evidence>
<gene>
    <name evidence="11" type="ORF">Nepgr_015728</name>
</gene>
<dbReference type="PANTHER" id="PTHR43766:SF1">
    <property type="entry name" value="TRYPTOPHAN--TRNA LIGASE, MITOCHONDRIAL"/>
    <property type="match status" value="1"/>
</dbReference>
<dbReference type="InterPro" id="IPR056843">
    <property type="entry name" value="THADA-like_TPR"/>
</dbReference>
<organism evidence="11 12">
    <name type="scientific">Nepenthes gracilis</name>
    <name type="common">Slender pitcher plant</name>
    <dbReference type="NCBI Taxonomy" id="150966"/>
    <lineage>
        <taxon>Eukaryota</taxon>
        <taxon>Viridiplantae</taxon>
        <taxon>Streptophyta</taxon>
        <taxon>Embryophyta</taxon>
        <taxon>Tracheophyta</taxon>
        <taxon>Spermatophyta</taxon>
        <taxon>Magnoliopsida</taxon>
        <taxon>eudicotyledons</taxon>
        <taxon>Gunneridae</taxon>
        <taxon>Pentapetalae</taxon>
        <taxon>Caryophyllales</taxon>
        <taxon>Nepenthaceae</taxon>
        <taxon>Nepenthes</taxon>
    </lineage>
</organism>
<evidence type="ECO:0000256" key="9">
    <source>
        <dbReference type="RuleBase" id="RU363036"/>
    </source>
</evidence>
<keyword evidence="12" id="KW-1185">Reference proteome</keyword>
<keyword evidence="3 9" id="KW-0436">Ligase</keyword>